<proteinExistence type="predicted"/>
<name>A0A919DBY1_9GAMM</name>
<feature type="domain" description="OmpA-like" evidence="2">
    <location>
        <begin position="185"/>
        <end position="256"/>
    </location>
</feature>
<comment type="caution">
    <text evidence="3">The sequence shown here is derived from an EMBL/GenBank/DDBJ whole genome shotgun (WGS) entry which is preliminary data.</text>
</comment>
<evidence type="ECO:0000256" key="1">
    <source>
        <dbReference type="SAM" id="MobiDB-lite"/>
    </source>
</evidence>
<dbReference type="SUPFAM" id="SSF103088">
    <property type="entry name" value="OmpA-like"/>
    <property type="match status" value="1"/>
</dbReference>
<reference evidence="3" key="2">
    <citation type="submission" date="2020-09" db="EMBL/GenBank/DDBJ databases">
        <authorList>
            <person name="Sun Q."/>
            <person name="Kim S."/>
        </authorList>
    </citation>
    <scope>NUCLEOTIDE SEQUENCE</scope>
    <source>
        <strain evidence="3">KCTC 32020</strain>
    </source>
</reference>
<accession>A0A919DBY1</accession>
<feature type="region of interest" description="Disordered" evidence="1">
    <location>
        <begin position="255"/>
        <end position="278"/>
    </location>
</feature>
<sequence>MLDTHSRQARAVLAGLACAALALGACRRETPADAPAPRTIAAPARTIDATLTLAHNPDSLRYEGTVGDAATRAALLRQLDLAYGARARGEIRVDPRVRPAPWARGLGDFLAGFAHAGAMARFAGARIELSGAVDRDARTALRQHARRAFPGATLTGLFEPASTAGGPGVDRGALFARLNRLEIAFEPDSAAIAPHSLDAVSRAAHALRAHDGAVRIGVHPEASDHPDYDRELARQRAQAVKIQLVIQGIPAGRIDTAVPSPAPGRRGRPGKVEFAALP</sequence>
<organism evidence="3 4">
    <name type="scientific">Vulcaniibacterium thermophilum</name>
    <dbReference type="NCBI Taxonomy" id="1169913"/>
    <lineage>
        <taxon>Bacteria</taxon>
        <taxon>Pseudomonadati</taxon>
        <taxon>Pseudomonadota</taxon>
        <taxon>Gammaproteobacteria</taxon>
        <taxon>Lysobacterales</taxon>
        <taxon>Lysobacteraceae</taxon>
        <taxon>Vulcaniibacterium</taxon>
    </lineage>
</organism>
<dbReference type="PROSITE" id="PS51257">
    <property type="entry name" value="PROKAR_LIPOPROTEIN"/>
    <property type="match status" value="1"/>
</dbReference>
<evidence type="ECO:0000259" key="2">
    <source>
        <dbReference type="Pfam" id="PF00691"/>
    </source>
</evidence>
<dbReference type="InterPro" id="IPR036737">
    <property type="entry name" value="OmpA-like_sf"/>
</dbReference>
<dbReference type="Gene3D" id="3.30.1330.60">
    <property type="entry name" value="OmpA-like domain"/>
    <property type="match status" value="1"/>
</dbReference>
<dbReference type="Gene3D" id="3.40.1520.20">
    <property type="match status" value="1"/>
</dbReference>
<reference evidence="3" key="1">
    <citation type="journal article" date="2014" name="Int. J. Syst. Evol. Microbiol.">
        <title>Complete genome sequence of Corynebacterium casei LMG S-19264T (=DSM 44701T), isolated from a smear-ripened cheese.</title>
        <authorList>
            <consortium name="US DOE Joint Genome Institute (JGI-PGF)"/>
            <person name="Walter F."/>
            <person name="Albersmeier A."/>
            <person name="Kalinowski J."/>
            <person name="Ruckert C."/>
        </authorList>
    </citation>
    <scope>NUCLEOTIDE SEQUENCE</scope>
    <source>
        <strain evidence="3">KCTC 32020</strain>
    </source>
</reference>
<dbReference type="Proteomes" id="UP000636453">
    <property type="component" value="Unassembled WGS sequence"/>
</dbReference>
<dbReference type="EMBL" id="BNCF01000003">
    <property type="protein sequence ID" value="GHE29150.1"/>
    <property type="molecule type" value="Genomic_DNA"/>
</dbReference>
<protein>
    <recommendedName>
        <fullName evidence="2">OmpA-like domain-containing protein</fullName>
    </recommendedName>
</protein>
<dbReference type="InterPro" id="IPR006665">
    <property type="entry name" value="OmpA-like"/>
</dbReference>
<gene>
    <name evidence="3" type="ORF">GCM10007167_08680</name>
</gene>
<dbReference type="Pfam" id="PF00691">
    <property type="entry name" value="OmpA"/>
    <property type="match status" value="1"/>
</dbReference>
<evidence type="ECO:0000313" key="4">
    <source>
        <dbReference type="Proteomes" id="UP000636453"/>
    </source>
</evidence>
<dbReference type="RefSeq" id="WP_146474608.1">
    <property type="nucleotide sequence ID" value="NZ_BNCF01000003.1"/>
</dbReference>
<keyword evidence="4" id="KW-1185">Reference proteome</keyword>
<dbReference type="OrthoDB" id="6028109at2"/>
<dbReference type="AlphaFoldDB" id="A0A919DBY1"/>
<evidence type="ECO:0000313" key="3">
    <source>
        <dbReference type="EMBL" id="GHE29150.1"/>
    </source>
</evidence>